<dbReference type="EMBL" id="JACEIK010002555">
    <property type="protein sequence ID" value="MCD9637773.1"/>
    <property type="molecule type" value="Genomic_DNA"/>
</dbReference>
<gene>
    <name evidence="1" type="ORF">HAX54_021242</name>
</gene>
<accession>A0ABS8USL8</accession>
<reference evidence="1 2" key="1">
    <citation type="journal article" date="2021" name="BMC Genomics">
        <title>Datura genome reveals duplications of psychoactive alkaloid biosynthetic genes and high mutation rate following tissue culture.</title>
        <authorList>
            <person name="Rajewski A."/>
            <person name="Carter-House D."/>
            <person name="Stajich J."/>
            <person name="Litt A."/>
        </authorList>
    </citation>
    <scope>NUCLEOTIDE SEQUENCE [LARGE SCALE GENOMIC DNA]</scope>
    <source>
        <strain evidence="1">AR-01</strain>
    </source>
</reference>
<name>A0ABS8USL8_DATST</name>
<organism evidence="1 2">
    <name type="scientific">Datura stramonium</name>
    <name type="common">Jimsonweed</name>
    <name type="synonym">Common thornapple</name>
    <dbReference type="NCBI Taxonomy" id="4076"/>
    <lineage>
        <taxon>Eukaryota</taxon>
        <taxon>Viridiplantae</taxon>
        <taxon>Streptophyta</taxon>
        <taxon>Embryophyta</taxon>
        <taxon>Tracheophyta</taxon>
        <taxon>Spermatophyta</taxon>
        <taxon>Magnoliopsida</taxon>
        <taxon>eudicotyledons</taxon>
        <taxon>Gunneridae</taxon>
        <taxon>Pentapetalae</taxon>
        <taxon>asterids</taxon>
        <taxon>lamiids</taxon>
        <taxon>Solanales</taxon>
        <taxon>Solanaceae</taxon>
        <taxon>Solanoideae</taxon>
        <taxon>Datureae</taxon>
        <taxon>Datura</taxon>
    </lineage>
</organism>
<keyword evidence="2" id="KW-1185">Reference proteome</keyword>
<evidence type="ECO:0000313" key="2">
    <source>
        <dbReference type="Proteomes" id="UP000823775"/>
    </source>
</evidence>
<sequence>MAKNIGLGLSPESFVSVEFQVGLSTRSHIVGPGSRSRLGSRIQGRDQVSDQGPILGLGRGLSPDLGLGLGLASLIRVGFRVGVRVLS</sequence>
<proteinExistence type="predicted"/>
<dbReference type="Proteomes" id="UP000823775">
    <property type="component" value="Unassembled WGS sequence"/>
</dbReference>
<comment type="caution">
    <text evidence="1">The sequence shown here is derived from an EMBL/GenBank/DDBJ whole genome shotgun (WGS) entry which is preliminary data.</text>
</comment>
<evidence type="ECO:0000313" key="1">
    <source>
        <dbReference type="EMBL" id="MCD9637773.1"/>
    </source>
</evidence>
<protein>
    <submittedName>
        <fullName evidence="1">Uncharacterized protein</fullName>
    </submittedName>
</protein>